<organism evidence="1 2">
    <name type="scientific">Pycnococcus provasolii</name>
    <dbReference type="NCBI Taxonomy" id="41880"/>
    <lineage>
        <taxon>Eukaryota</taxon>
        <taxon>Viridiplantae</taxon>
        <taxon>Chlorophyta</taxon>
        <taxon>Pseudoscourfieldiophyceae</taxon>
        <taxon>Pseudoscourfieldiales</taxon>
        <taxon>Pycnococcaceae</taxon>
        <taxon>Pycnococcus</taxon>
    </lineage>
</organism>
<evidence type="ECO:0000313" key="1">
    <source>
        <dbReference type="EMBL" id="GHP01324.1"/>
    </source>
</evidence>
<dbReference type="Proteomes" id="UP000660262">
    <property type="component" value="Unassembled WGS sequence"/>
</dbReference>
<proteinExistence type="predicted"/>
<sequence>MMDILYQRSPSASGHVNADNFGGKGAGAFSPAPIGNAPFATRVENVEDANLGNQSRIQASLLGDKGNKFSVGAPKVGQADANAINRMNYATTQAEAYNARMRNRGSGNIFAGPDEA</sequence>
<gene>
    <name evidence="1" type="ORF">PPROV_000008000</name>
</gene>
<name>A0A830H304_9CHLO</name>
<keyword evidence="2" id="KW-1185">Reference proteome</keyword>
<protein>
    <submittedName>
        <fullName evidence="1">Uncharacterized protein</fullName>
    </submittedName>
</protein>
<dbReference type="EMBL" id="BNJQ01000001">
    <property type="protein sequence ID" value="GHP01324.1"/>
    <property type="molecule type" value="Genomic_DNA"/>
</dbReference>
<accession>A0A830H304</accession>
<dbReference type="AlphaFoldDB" id="A0A830H304"/>
<evidence type="ECO:0000313" key="2">
    <source>
        <dbReference type="Proteomes" id="UP000660262"/>
    </source>
</evidence>
<reference evidence="1" key="1">
    <citation type="submission" date="2020-10" db="EMBL/GenBank/DDBJ databases">
        <title>Unveiling of a novel bifunctional photoreceptor, Dualchrome1, isolated from a cosmopolitan green alga.</title>
        <authorList>
            <person name="Suzuki S."/>
            <person name="Kawachi M."/>
        </authorList>
    </citation>
    <scope>NUCLEOTIDE SEQUENCE</scope>
    <source>
        <strain evidence="1">NIES 2893</strain>
    </source>
</reference>
<comment type="caution">
    <text evidence="1">The sequence shown here is derived from an EMBL/GenBank/DDBJ whole genome shotgun (WGS) entry which is preliminary data.</text>
</comment>